<feature type="transmembrane region" description="Helical" evidence="12">
    <location>
        <begin position="238"/>
        <end position="261"/>
    </location>
</feature>
<feature type="transmembrane region" description="Helical" evidence="12">
    <location>
        <begin position="333"/>
        <end position="359"/>
    </location>
</feature>
<accession>A0A7G9Z307</accession>
<protein>
    <recommendedName>
        <fullName evidence="14">Trk system potassium uptake protein TrkH</fullName>
    </recommendedName>
</protein>
<dbReference type="GO" id="GO:0015379">
    <property type="term" value="F:potassium:chloride symporter activity"/>
    <property type="evidence" value="ECO:0007669"/>
    <property type="project" value="InterPro"/>
</dbReference>
<keyword evidence="5" id="KW-0997">Cell inner membrane</keyword>
<keyword evidence="8" id="KW-0630">Potassium</keyword>
<comment type="subcellular location">
    <subcellularLocation>
        <location evidence="1">Cell inner membrane</location>
        <topology evidence="1">Multi-pass membrane protein</topology>
    </subcellularLocation>
</comment>
<keyword evidence="4" id="KW-1003">Cell membrane</keyword>
<comment type="similarity">
    <text evidence="2">Belongs to the TrkH potassium transport family.</text>
</comment>
<feature type="transmembrane region" description="Helical" evidence="12">
    <location>
        <begin position="7"/>
        <end position="30"/>
    </location>
</feature>
<keyword evidence="7 12" id="KW-0812">Transmembrane</keyword>
<dbReference type="InterPro" id="IPR004772">
    <property type="entry name" value="TrkH"/>
</dbReference>
<proteinExistence type="inferred from homology"/>
<dbReference type="Pfam" id="PF02386">
    <property type="entry name" value="TrkH"/>
    <property type="match status" value="1"/>
</dbReference>
<evidence type="ECO:0000256" key="12">
    <source>
        <dbReference type="SAM" id="Phobius"/>
    </source>
</evidence>
<feature type="transmembrane region" description="Helical" evidence="12">
    <location>
        <begin position="455"/>
        <end position="479"/>
    </location>
</feature>
<evidence type="ECO:0000256" key="1">
    <source>
        <dbReference type="ARBA" id="ARBA00004429"/>
    </source>
</evidence>
<keyword evidence="9 12" id="KW-1133">Transmembrane helix</keyword>
<dbReference type="AlphaFoldDB" id="A0A7G9Z307"/>
<dbReference type="EMBL" id="MT631588">
    <property type="protein sequence ID" value="QNO54641.1"/>
    <property type="molecule type" value="Genomic_DNA"/>
</dbReference>
<feature type="transmembrane region" description="Helical" evidence="12">
    <location>
        <begin position="42"/>
        <end position="61"/>
    </location>
</feature>
<gene>
    <name evidence="13" type="ORF">GNACHGJL_00023</name>
</gene>
<evidence type="ECO:0000256" key="6">
    <source>
        <dbReference type="ARBA" id="ARBA00022538"/>
    </source>
</evidence>
<keyword evidence="10" id="KW-0406">Ion transport</keyword>
<evidence type="ECO:0000256" key="2">
    <source>
        <dbReference type="ARBA" id="ARBA00009137"/>
    </source>
</evidence>
<organism evidence="13">
    <name type="scientific">Candidatus Methanophaga sp. ANME-1 ERB7</name>
    <dbReference type="NCBI Taxonomy" id="2759913"/>
    <lineage>
        <taxon>Archaea</taxon>
        <taxon>Methanobacteriati</taxon>
        <taxon>Methanobacteriota</taxon>
        <taxon>Stenosarchaea group</taxon>
        <taxon>Methanomicrobia</taxon>
        <taxon>Candidatus Methanophagales</taxon>
        <taxon>Candidatus Methanophagaceae</taxon>
        <taxon>Candidatus Methanophaga</taxon>
    </lineage>
</organism>
<evidence type="ECO:0000256" key="8">
    <source>
        <dbReference type="ARBA" id="ARBA00022958"/>
    </source>
</evidence>
<dbReference type="PANTHER" id="PTHR32024:SF2">
    <property type="entry name" value="TRK SYSTEM POTASSIUM UPTAKE PROTEIN TRKG-RELATED"/>
    <property type="match status" value="1"/>
</dbReference>
<evidence type="ECO:0000256" key="4">
    <source>
        <dbReference type="ARBA" id="ARBA00022475"/>
    </source>
</evidence>
<evidence type="ECO:0000256" key="11">
    <source>
        <dbReference type="ARBA" id="ARBA00023136"/>
    </source>
</evidence>
<evidence type="ECO:0000256" key="3">
    <source>
        <dbReference type="ARBA" id="ARBA00022448"/>
    </source>
</evidence>
<keyword evidence="11 12" id="KW-0472">Membrane</keyword>
<feature type="transmembrane region" description="Helical" evidence="12">
    <location>
        <begin position="73"/>
        <end position="93"/>
    </location>
</feature>
<feature type="transmembrane region" description="Helical" evidence="12">
    <location>
        <begin position="183"/>
        <end position="204"/>
    </location>
</feature>
<keyword evidence="6" id="KW-0633">Potassium transport</keyword>
<evidence type="ECO:0000256" key="5">
    <source>
        <dbReference type="ARBA" id="ARBA00022519"/>
    </source>
</evidence>
<feature type="transmembrane region" description="Helical" evidence="12">
    <location>
        <begin position="137"/>
        <end position="162"/>
    </location>
</feature>
<sequence>MEGKIILGGIGSILTYLGILMIVPLAMALYDEGAVSPFVIKTWIIPLVITTTIGVVLKKVVGVEGVIKRREGFVIVAFGWLAVAVFGALPYLFSSTLGPVDAFFESMSGFTTTGSTVIPDLMRVDRSILLWRSFTQWLGGMGVILLFIAILPTFGVAGSQLFDREFPGPMSERIRPRVQVTARMLWSMYLILTAVEILALFWAAKMPLYESFCMAFSTMPTGGFSPLPESIGGYMNPIAELIIVVFMFLAGMNFVLHYSLIRNPKKITSNKEFQVYCLLLVMAIAIVVTDLYIHEFGSLQDAFRYGGFQVVSFMTTTGFVTADYNAWSDLSKIILFTLMFIGACGGSTGGGIKVIRIYVLLKCIKQRIYQILYPHAIFVLKSGNKPISEDILQGISAFFISYVLIFAVCSIAMCAIGFDMVSAASSVAATLGNVGPGFGLVSLDYASVPIIGKIILSLCMWVGRLELFTVLVLLTPAFWRA</sequence>
<evidence type="ECO:0000256" key="9">
    <source>
        <dbReference type="ARBA" id="ARBA00022989"/>
    </source>
</evidence>
<evidence type="ECO:0000256" key="10">
    <source>
        <dbReference type="ARBA" id="ARBA00023065"/>
    </source>
</evidence>
<evidence type="ECO:0008006" key="14">
    <source>
        <dbReference type="Google" id="ProtNLM"/>
    </source>
</evidence>
<evidence type="ECO:0000256" key="7">
    <source>
        <dbReference type="ARBA" id="ARBA00022692"/>
    </source>
</evidence>
<dbReference type="PIRSF" id="PIRSF006247">
    <property type="entry name" value="TrkH"/>
    <property type="match status" value="1"/>
</dbReference>
<reference evidence="13" key="1">
    <citation type="submission" date="2020-06" db="EMBL/GenBank/DDBJ databases">
        <title>Unique genomic features of the anaerobic methanotrophic archaea.</title>
        <authorList>
            <person name="Chadwick G.L."/>
            <person name="Skennerton C.T."/>
            <person name="Laso-Perez R."/>
            <person name="Leu A.O."/>
            <person name="Speth D.R."/>
            <person name="Yu H."/>
            <person name="Morgan-Lang C."/>
            <person name="Hatzenpichler R."/>
            <person name="Goudeau D."/>
            <person name="Malmstrom R."/>
            <person name="Brazelton W.J."/>
            <person name="Woyke T."/>
            <person name="Hallam S.J."/>
            <person name="Tyson G.W."/>
            <person name="Wegener G."/>
            <person name="Boetius A."/>
            <person name="Orphan V."/>
        </authorList>
    </citation>
    <scope>NUCLEOTIDE SEQUENCE</scope>
</reference>
<dbReference type="GO" id="GO:0005886">
    <property type="term" value="C:plasma membrane"/>
    <property type="evidence" value="ECO:0007669"/>
    <property type="project" value="UniProtKB-SubCell"/>
</dbReference>
<feature type="transmembrane region" description="Helical" evidence="12">
    <location>
        <begin position="424"/>
        <end position="443"/>
    </location>
</feature>
<dbReference type="InterPro" id="IPR003445">
    <property type="entry name" value="Cat_transpt"/>
</dbReference>
<evidence type="ECO:0000313" key="13">
    <source>
        <dbReference type="EMBL" id="QNO54641.1"/>
    </source>
</evidence>
<name>A0A7G9Z307_9EURY</name>
<dbReference type="PANTHER" id="PTHR32024">
    <property type="entry name" value="TRK SYSTEM POTASSIUM UPTAKE PROTEIN TRKG-RELATED"/>
    <property type="match status" value="1"/>
</dbReference>
<feature type="transmembrane region" description="Helical" evidence="12">
    <location>
        <begin position="273"/>
        <end position="293"/>
    </location>
</feature>
<feature type="transmembrane region" description="Helical" evidence="12">
    <location>
        <begin position="395"/>
        <end position="418"/>
    </location>
</feature>
<keyword evidence="3" id="KW-0813">Transport</keyword>